<proteinExistence type="predicted"/>
<name>A0ABT4BUD1_9FIRM</name>
<reference evidence="1 2" key="1">
    <citation type="submission" date="2022-11" db="EMBL/GenBank/DDBJ databases">
        <authorList>
            <person name="Caiyu Z."/>
        </authorList>
    </citation>
    <scope>NUCLEOTIDE SEQUENCE [LARGE SCALE GENOMIC DNA]</scope>
    <source>
        <strain evidence="1 2">YR-4</strain>
    </source>
</reference>
<comment type="caution">
    <text evidence="1">The sequence shown here is derived from an EMBL/GenBank/DDBJ whole genome shotgun (WGS) entry which is preliminary data.</text>
</comment>
<gene>
    <name evidence="1" type="ORF">OUY18_04575</name>
</gene>
<accession>A0ABT4BUD1</accession>
<evidence type="ECO:0000313" key="2">
    <source>
        <dbReference type="Proteomes" id="UP001082703"/>
    </source>
</evidence>
<dbReference type="Proteomes" id="UP001082703">
    <property type="component" value="Unassembled WGS sequence"/>
</dbReference>
<organism evidence="1 2">
    <name type="scientific">Caproiciproducens galactitolivorans</name>
    <dbReference type="NCBI Taxonomy" id="642589"/>
    <lineage>
        <taxon>Bacteria</taxon>
        <taxon>Bacillati</taxon>
        <taxon>Bacillota</taxon>
        <taxon>Clostridia</taxon>
        <taxon>Eubacteriales</taxon>
        <taxon>Acutalibacteraceae</taxon>
        <taxon>Caproiciproducens</taxon>
    </lineage>
</organism>
<dbReference type="RefSeq" id="WP_268057544.1">
    <property type="nucleotide sequence ID" value="NZ_JAPOHA010000003.1"/>
</dbReference>
<protein>
    <submittedName>
        <fullName evidence="1">Uncharacterized protein</fullName>
    </submittedName>
</protein>
<keyword evidence="2" id="KW-1185">Reference proteome</keyword>
<sequence length="238" mass="25451">MAESCYINQGNSRWKDLKFGSSTVGKAGCIVCCAAMVICKKLAINDDTGKLAVIKSVISNCTDANGDFKTTSTIKYKDTTFKFTRTTTKPSYDTWPIVYYRHINGNPNDYHSVLATNSTTVLDPGASSITTVSAAENRYNKDGTDSMAYWTHTSSGDDASFDCDTHSTVTIKKGNKYQARITCASYPKVVAGTGGIVSISLASQSGSNYYFAFTGVSTGSTGIYINGSSSAVFVCKVV</sequence>
<dbReference type="EMBL" id="JAPOHA010000003">
    <property type="protein sequence ID" value="MCY1713531.1"/>
    <property type="molecule type" value="Genomic_DNA"/>
</dbReference>
<evidence type="ECO:0000313" key="1">
    <source>
        <dbReference type="EMBL" id="MCY1713531.1"/>
    </source>
</evidence>